<dbReference type="STRING" id="30069.A0A182YSL0"/>
<dbReference type="FunFam" id="1.10.472.80:FF:000020">
    <property type="entry name" value="TBC1 domain family, member 16"/>
    <property type="match status" value="1"/>
</dbReference>
<accession>A0A182YSL0</accession>
<dbReference type="OMA" id="DNICPHN"/>
<dbReference type="Gene3D" id="1.10.472.80">
    <property type="entry name" value="Ypt/Rab-GAP domain of gyp1p, domain 3"/>
    <property type="match status" value="1"/>
</dbReference>
<evidence type="ECO:0000313" key="2">
    <source>
        <dbReference type="Proteomes" id="UP000076408"/>
    </source>
</evidence>
<reference evidence="2" key="1">
    <citation type="journal article" date="2014" name="Genome Biol.">
        <title>Genome analysis of a major urban malaria vector mosquito, Anopheles stephensi.</title>
        <authorList>
            <person name="Jiang X."/>
            <person name="Peery A."/>
            <person name="Hall A.B."/>
            <person name="Sharma A."/>
            <person name="Chen X.G."/>
            <person name="Waterhouse R.M."/>
            <person name="Komissarov A."/>
            <person name="Riehle M.M."/>
            <person name="Shouche Y."/>
            <person name="Sharakhova M.V."/>
            <person name="Lawson D."/>
            <person name="Pakpour N."/>
            <person name="Arensburger P."/>
            <person name="Davidson V.L."/>
            <person name="Eiglmeier K."/>
            <person name="Emrich S."/>
            <person name="George P."/>
            <person name="Kennedy R.C."/>
            <person name="Mane S.P."/>
            <person name="Maslen G."/>
            <person name="Oringanje C."/>
            <person name="Qi Y."/>
            <person name="Settlage R."/>
            <person name="Tojo M."/>
            <person name="Tubio J.M."/>
            <person name="Unger M.F."/>
            <person name="Wang B."/>
            <person name="Vernick K.D."/>
            <person name="Ribeiro J.M."/>
            <person name="James A.A."/>
            <person name="Michel K."/>
            <person name="Riehle M.A."/>
            <person name="Luckhart S."/>
            <person name="Sharakhov I.V."/>
            <person name="Tu Z."/>
        </authorList>
    </citation>
    <scope>NUCLEOTIDE SEQUENCE [LARGE SCALE GENOMIC DNA]</scope>
    <source>
        <strain evidence="2">Indian</strain>
    </source>
</reference>
<dbReference type="VEuPathDB" id="VectorBase:ASTEI20_031953"/>
<dbReference type="VEuPathDB" id="VectorBase:ASTEI11446"/>
<dbReference type="EnsemblMetazoa" id="ASTEI11446-RA">
    <property type="protein sequence ID" value="ASTEI11446-PA"/>
    <property type="gene ID" value="ASTEI11446"/>
</dbReference>
<keyword evidence="2" id="KW-1185">Reference proteome</keyword>
<dbReference type="PROSITE" id="PS50086">
    <property type="entry name" value="TBC_RABGAP"/>
    <property type="match status" value="1"/>
</dbReference>
<protein>
    <submittedName>
        <fullName evidence="1">Rab-GAP TBC domain-containing protein</fullName>
    </submittedName>
</protein>
<dbReference type="Proteomes" id="UP000076408">
    <property type="component" value="Unassembled WGS sequence"/>
</dbReference>
<reference evidence="1" key="2">
    <citation type="submission" date="2020-05" db="UniProtKB">
        <authorList>
            <consortium name="EnsemblMetazoa"/>
        </authorList>
    </citation>
    <scope>IDENTIFICATION</scope>
    <source>
        <strain evidence="1">Indian</strain>
    </source>
</reference>
<sequence>MELLFCHRWILLCFKREFTEAVAIRMWEACWSNYLTDYFHLFLCLAIIAVYADDVIAQDLRTDEMLLHFSSLAMYMDGQLILRKARGLLHQFRQFPKIPCTLSGLCKRCGPGMWDSGHHPSIECVGHLDDETCALAMD</sequence>
<dbReference type="AlphaFoldDB" id="A0A182YSL0"/>
<name>A0A182YSL0_ANOST</name>
<organism evidence="1 2">
    <name type="scientific">Anopheles stephensi</name>
    <name type="common">Indo-Pakistan malaria mosquito</name>
    <dbReference type="NCBI Taxonomy" id="30069"/>
    <lineage>
        <taxon>Eukaryota</taxon>
        <taxon>Metazoa</taxon>
        <taxon>Ecdysozoa</taxon>
        <taxon>Arthropoda</taxon>
        <taxon>Hexapoda</taxon>
        <taxon>Insecta</taxon>
        <taxon>Pterygota</taxon>
        <taxon>Neoptera</taxon>
        <taxon>Endopterygota</taxon>
        <taxon>Diptera</taxon>
        <taxon>Nematocera</taxon>
        <taxon>Culicoidea</taxon>
        <taxon>Culicidae</taxon>
        <taxon>Anophelinae</taxon>
        <taxon>Anopheles</taxon>
    </lineage>
</organism>
<evidence type="ECO:0000313" key="1">
    <source>
        <dbReference type="EnsemblMetazoa" id="ASTEI11446-PA"/>
    </source>
</evidence>
<dbReference type="InterPro" id="IPR000195">
    <property type="entry name" value="Rab-GAP-TBC_dom"/>
</dbReference>
<dbReference type="InterPro" id="IPR035969">
    <property type="entry name" value="Rab-GAP_TBC_sf"/>
</dbReference>
<proteinExistence type="predicted"/>
<dbReference type="SUPFAM" id="SSF47923">
    <property type="entry name" value="Ypt/Rab-GAP domain of gyp1p"/>
    <property type="match status" value="1"/>
</dbReference>
<dbReference type="VEuPathDB" id="VectorBase:ASTE008247"/>